<dbReference type="Pfam" id="PF01514">
    <property type="entry name" value="YscJ_FliF"/>
    <property type="match status" value="1"/>
</dbReference>
<accession>A0A451DB31</accession>
<dbReference type="Proteomes" id="UP000294349">
    <property type="component" value="Chromosome"/>
</dbReference>
<evidence type="ECO:0000256" key="6">
    <source>
        <dbReference type="ARBA" id="ARBA00022475"/>
    </source>
</evidence>
<name>A0A451DB31_9GAMM</name>
<comment type="subunit">
    <text evidence="11">The basal body constitutes a major portion of the flagellar organelle and consists of four rings (L,P,S, and M) mounted on a central rod. The M ring is integral to the inner membrane of the cell and may be connected to the flagellar rod via the S ring. The S (supramembrane ring) lies just distal to the M ring. The L and P rings lie in the outer membrane and the periplasmic space, respectively.</text>
</comment>
<evidence type="ECO:0000259" key="14">
    <source>
        <dbReference type="Pfam" id="PF08345"/>
    </source>
</evidence>
<evidence type="ECO:0000313" key="16">
    <source>
        <dbReference type="Proteomes" id="UP000294349"/>
    </source>
</evidence>
<dbReference type="GO" id="GO:0071973">
    <property type="term" value="P:bacterial-type flagellum-dependent cell motility"/>
    <property type="evidence" value="ECO:0007669"/>
    <property type="project" value="InterPro"/>
</dbReference>
<feature type="transmembrane region" description="Helical" evidence="12">
    <location>
        <begin position="28"/>
        <end position="47"/>
    </location>
</feature>
<feature type="domain" description="Flagellar M-ring N-terminal" evidence="13">
    <location>
        <begin position="48"/>
        <end position="222"/>
    </location>
</feature>
<feature type="transmembrane region" description="Helical" evidence="12">
    <location>
        <begin position="472"/>
        <end position="493"/>
    </location>
</feature>
<reference evidence="15 16" key="1">
    <citation type="submission" date="2019-02" db="EMBL/GenBank/DDBJ databases">
        <authorList>
            <person name="Manzano-Marin A."/>
            <person name="Manzano-Marin A."/>
        </authorList>
    </citation>
    <scope>NUCLEOTIDE SEQUENCE [LARGE SCALE GENOMIC DNA]</scope>
    <source>
        <strain evidence="15 16">BuCilaricifoliae</strain>
    </source>
</reference>
<sequence>MDVINILFLKIKKYWHHFLIYISHRLKFIIFTICIILFFICSIFFWFNKVNYVVLYDNLSDTDGKWIVSKLQDMHISYRFNNSYKTLLVPEDKLNELHFYLLNNQDIKQKTDGFELLDKEKFGISQFHEYINYNRGLEGELSNTLERIFPIQHARVHLVCKHDTDFFREKQVPSASIVLTLFPNTQLNTEQIDAITLLVSGSIPDLSTDHVVVVNQYGNVLNKFTLNQNKFFKKNQYKKINFLEQYLCDRINQLLVPMYGSKNVIVRVTAGVEFDNTIINNSNVDHLHVTSSYPKKILENILDIIPYKNNILDNSLKQSFLELSVMKMLRKSCTKQGLKNNLFYKNFLLNKQFIYLNHSIIPNKKNFSDNVKKKIIDSNTRYVNDLVFFPGFKNSDIRNLTITILINYKQNDLGVFVPLSIRELQDVEKLVKLAINFSDSRGDRINIINNMFATVDTNLHHQNHYLNIKFNLYYMLVIFFGMLIFILIFFLFIKDNRINNNKKNFLKSSNNTEARLKNSFNKNLNKLNLKTDNTLNKHDVPIKNDIFSKNPKIIEKIIRYWMNKK</sequence>
<dbReference type="NCBIfam" id="TIGR00206">
    <property type="entry name" value="fliF"/>
    <property type="match status" value="1"/>
</dbReference>
<dbReference type="InterPro" id="IPR045851">
    <property type="entry name" value="AMP-bd_C_sf"/>
</dbReference>
<dbReference type="Gene3D" id="3.30.300.30">
    <property type="match status" value="1"/>
</dbReference>
<evidence type="ECO:0000256" key="10">
    <source>
        <dbReference type="ARBA" id="ARBA00023143"/>
    </source>
</evidence>
<feature type="domain" description="Flagellar M-ring C-terminal" evidence="14">
    <location>
        <begin position="396"/>
        <end position="452"/>
    </location>
</feature>
<keyword evidence="9 12" id="KW-0472">Membrane</keyword>
<keyword evidence="6" id="KW-1003">Cell membrane</keyword>
<keyword evidence="15" id="KW-0966">Cell projection</keyword>
<keyword evidence="15" id="KW-0969">Cilium</keyword>
<evidence type="ECO:0000256" key="7">
    <source>
        <dbReference type="ARBA" id="ARBA00022692"/>
    </source>
</evidence>
<evidence type="ECO:0000256" key="1">
    <source>
        <dbReference type="ARBA" id="ARBA00003820"/>
    </source>
</evidence>
<dbReference type="AlphaFoldDB" id="A0A451DB31"/>
<keyword evidence="10" id="KW-0975">Bacterial flagellum</keyword>
<dbReference type="InterPro" id="IPR000067">
    <property type="entry name" value="FlgMring_FliF"/>
</dbReference>
<keyword evidence="7 12" id="KW-0812">Transmembrane</keyword>
<keyword evidence="15" id="KW-0282">Flagellum</keyword>
<comment type="subcellular location">
    <subcellularLocation>
        <location evidence="2">Bacterial flagellum basal body</location>
    </subcellularLocation>
    <subcellularLocation>
        <location evidence="3">Cell membrane</location>
        <topology evidence="3">Multi-pass membrane protein</topology>
    </subcellularLocation>
</comment>
<dbReference type="PANTHER" id="PTHR30046:SF0">
    <property type="entry name" value="FLAGELLAR M-RING PROTEIN"/>
    <property type="match status" value="1"/>
</dbReference>
<evidence type="ECO:0000256" key="12">
    <source>
        <dbReference type="SAM" id="Phobius"/>
    </source>
</evidence>
<dbReference type="InterPro" id="IPR013556">
    <property type="entry name" value="Flag_M-ring_C"/>
</dbReference>
<evidence type="ECO:0000256" key="4">
    <source>
        <dbReference type="ARBA" id="ARBA00007971"/>
    </source>
</evidence>
<dbReference type="InterPro" id="IPR006182">
    <property type="entry name" value="FliF_N_dom"/>
</dbReference>
<keyword evidence="8 12" id="KW-1133">Transmembrane helix</keyword>
<evidence type="ECO:0000256" key="3">
    <source>
        <dbReference type="ARBA" id="ARBA00004651"/>
    </source>
</evidence>
<dbReference type="GO" id="GO:0005886">
    <property type="term" value="C:plasma membrane"/>
    <property type="evidence" value="ECO:0007669"/>
    <property type="project" value="UniProtKB-SubCell"/>
</dbReference>
<evidence type="ECO:0000256" key="2">
    <source>
        <dbReference type="ARBA" id="ARBA00004117"/>
    </source>
</evidence>
<proteinExistence type="inferred from homology"/>
<dbReference type="PANTHER" id="PTHR30046">
    <property type="entry name" value="FLAGELLAR M-RING PROTEIN"/>
    <property type="match status" value="1"/>
</dbReference>
<evidence type="ECO:0000256" key="8">
    <source>
        <dbReference type="ARBA" id="ARBA00022989"/>
    </source>
</evidence>
<dbReference type="InterPro" id="IPR043427">
    <property type="entry name" value="YscJ/FliF"/>
</dbReference>
<dbReference type="GO" id="GO:0003774">
    <property type="term" value="F:cytoskeletal motor activity"/>
    <property type="evidence" value="ECO:0007669"/>
    <property type="project" value="InterPro"/>
</dbReference>
<evidence type="ECO:0000256" key="5">
    <source>
        <dbReference type="ARBA" id="ARBA00017949"/>
    </source>
</evidence>
<comment type="function">
    <text evidence="1">The M ring may be actively involved in energy transduction.</text>
</comment>
<dbReference type="PRINTS" id="PR01009">
    <property type="entry name" value="FLGMRINGFLIF"/>
</dbReference>
<dbReference type="OrthoDB" id="8554211at2"/>
<evidence type="ECO:0000259" key="13">
    <source>
        <dbReference type="Pfam" id="PF01514"/>
    </source>
</evidence>
<protein>
    <recommendedName>
        <fullName evidence="5">Flagellar M-ring protein</fullName>
    </recommendedName>
</protein>
<evidence type="ECO:0000256" key="11">
    <source>
        <dbReference type="ARBA" id="ARBA00025936"/>
    </source>
</evidence>
<gene>
    <name evidence="15" type="primary">fliF</name>
    <name evidence="15" type="ORF">BUCILAFE3058_045</name>
</gene>
<comment type="similarity">
    <text evidence="4">Belongs to the FliF family.</text>
</comment>
<dbReference type="Pfam" id="PF08345">
    <property type="entry name" value="YscJ_FliF_C"/>
    <property type="match status" value="1"/>
</dbReference>
<dbReference type="EMBL" id="LR217717">
    <property type="protein sequence ID" value="VFP83514.1"/>
    <property type="molecule type" value="Genomic_DNA"/>
</dbReference>
<dbReference type="GO" id="GO:0009431">
    <property type="term" value="C:bacterial-type flagellum basal body, MS ring"/>
    <property type="evidence" value="ECO:0007669"/>
    <property type="project" value="InterPro"/>
</dbReference>
<dbReference type="RefSeq" id="WP_154061394.1">
    <property type="nucleotide sequence ID" value="NZ_LR217717.1"/>
</dbReference>
<evidence type="ECO:0000256" key="9">
    <source>
        <dbReference type="ARBA" id="ARBA00023136"/>
    </source>
</evidence>
<organism evidence="15 16">
    <name type="scientific">Buchnera aphidicola</name>
    <name type="common">Cinara laricifoliae</name>
    <dbReference type="NCBI Taxonomy" id="2518977"/>
    <lineage>
        <taxon>Bacteria</taxon>
        <taxon>Pseudomonadati</taxon>
        <taxon>Pseudomonadota</taxon>
        <taxon>Gammaproteobacteria</taxon>
        <taxon>Enterobacterales</taxon>
        <taxon>Erwiniaceae</taxon>
        <taxon>Buchnera</taxon>
    </lineage>
</organism>
<evidence type="ECO:0000313" key="15">
    <source>
        <dbReference type="EMBL" id="VFP83514.1"/>
    </source>
</evidence>